<reference evidence="2 3" key="1">
    <citation type="submission" date="2024-02" db="EMBL/GenBank/DDBJ databases">
        <title>Deinococcus xinjiangensis NBRC 107630.</title>
        <authorList>
            <person name="Ichikawa N."/>
            <person name="Katano-Makiyama Y."/>
            <person name="Hidaka K."/>
        </authorList>
    </citation>
    <scope>NUCLEOTIDE SEQUENCE [LARGE SCALE GENOMIC DNA]</scope>
    <source>
        <strain evidence="2 3">NBRC 107630</strain>
    </source>
</reference>
<comment type="caution">
    <text evidence="2">The sequence shown here is derived from an EMBL/GenBank/DDBJ whole genome shotgun (WGS) entry which is preliminary data.</text>
</comment>
<evidence type="ECO:0000313" key="3">
    <source>
        <dbReference type="Proteomes" id="UP001458946"/>
    </source>
</evidence>
<evidence type="ECO:0000313" key="2">
    <source>
        <dbReference type="EMBL" id="GAA5501749.1"/>
    </source>
</evidence>
<dbReference type="RefSeq" id="WP_353541721.1">
    <property type="nucleotide sequence ID" value="NZ_BAABRN010000013.1"/>
</dbReference>
<sequence>MTQDELLAELEQIKDVVTSYASSLSEDEFFRGSDEVWSASHTLSHLDRSQRMVAYAFSLPRDRLKPNAEARPSRSLEQLKADYLARSADGFKSFGRYDPEPRGTQAEQIEDYNDGLDGLKHHVSVYTEEAELDRFLLLHPALGDMTLREMLEFTVYHNQHHLEIMKRRLENYD</sequence>
<protein>
    <recommendedName>
        <fullName evidence="1">DinB-like domain-containing protein</fullName>
    </recommendedName>
</protein>
<dbReference type="InterPro" id="IPR024775">
    <property type="entry name" value="DinB-like"/>
</dbReference>
<gene>
    <name evidence="2" type="ORF">Dxin01_01488</name>
</gene>
<keyword evidence="3" id="KW-1185">Reference proteome</keyword>
<dbReference type="InterPro" id="IPR034660">
    <property type="entry name" value="DinB/YfiT-like"/>
</dbReference>
<dbReference type="EMBL" id="BAABRN010000013">
    <property type="protein sequence ID" value="GAA5501749.1"/>
    <property type="molecule type" value="Genomic_DNA"/>
</dbReference>
<accession>A0ABP9V912</accession>
<dbReference type="Gene3D" id="1.20.120.450">
    <property type="entry name" value="dinb family like domain"/>
    <property type="match status" value="1"/>
</dbReference>
<organism evidence="2 3">
    <name type="scientific">Deinococcus xinjiangensis</name>
    <dbReference type="NCBI Taxonomy" id="457454"/>
    <lineage>
        <taxon>Bacteria</taxon>
        <taxon>Thermotogati</taxon>
        <taxon>Deinococcota</taxon>
        <taxon>Deinococci</taxon>
        <taxon>Deinococcales</taxon>
        <taxon>Deinococcaceae</taxon>
        <taxon>Deinococcus</taxon>
    </lineage>
</organism>
<dbReference type="SUPFAM" id="SSF109854">
    <property type="entry name" value="DinB/YfiT-like putative metalloenzymes"/>
    <property type="match status" value="1"/>
</dbReference>
<dbReference type="Proteomes" id="UP001458946">
    <property type="component" value="Unassembled WGS sequence"/>
</dbReference>
<evidence type="ECO:0000259" key="1">
    <source>
        <dbReference type="Pfam" id="PF12867"/>
    </source>
</evidence>
<proteinExistence type="predicted"/>
<name>A0ABP9V912_9DEIO</name>
<feature type="domain" description="DinB-like" evidence="1">
    <location>
        <begin position="10"/>
        <end position="165"/>
    </location>
</feature>
<dbReference type="Pfam" id="PF12867">
    <property type="entry name" value="DinB_2"/>
    <property type="match status" value="1"/>
</dbReference>